<dbReference type="AlphaFoldDB" id="A0A318E3N7"/>
<keyword evidence="3" id="KW-0865">Zymogen</keyword>
<dbReference type="InterPro" id="IPR029055">
    <property type="entry name" value="Ntn_hydrolases_N"/>
</dbReference>
<dbReference type="PROSITE" id="PS51257">
    <property type="entry name" value="PROKAR_LIPOPROTEIN"/>
    <property type="match status" value="1"/>
</dbReference>
<dbReference type="GO" id="GO:0016811">
    <property type="term" value="F:hydrolase activity, acting on carbon-nitrogen (but not peptide) bonds, in linear amides"/>
    <property type="evidence" value="ECO:0007669"/>
    <property type="project" value="InterPro"/>
</dbReference>
<evidence type="ECO:0000313" key="6">
    <source>
        <dbReference type="Proteomes" id="UP000248330"/>
    </source>
</evidence>
<evidence type="ECO:0000256" key="4">
    <source>
        <dbReference type="ARBA" id="ARBA00038735"/>
    </source>
</evidence>
<evidence type="ECO:0000256" key="1">
    <source>
        <dbReference type="ARBA" id="ARBA00006586"/>
    </source>
</evidence>
<reference evidence="5 6" key="1">
    <citation type="submission" date="2018-04" db="EMBL/GenBank/DDBJ databases">
        <title>Genomic Encyclopedia of Type Strains, Phase IV (KMG-IV): sequencing the most valuable type-strain genomes for metagenomic binning, comparative biology and taxonomic classification.</title>
        <authorList>
            <person name="Goeker M."/>
        </authorList>
    </citation>
    <scope>NUCLEOTIDE SEQUENCE [LARGE SCALE GENOMIC DNA]</scope>
    <source>
        <strain evidence="5 6">DSM 104150</strain>
    </source>
</reference>
<dbReference type="InterPro" id="IPR043146">
    <property type="entry name" value="Penicillin_amidase_N_B-knob"/>
</dbReference>
<organism evidence="5 6">
    <name type="scientific">Sinimarinibacterium flocculans</name>
    <dbReference type="NCBI Taxonomy" id="985250"/>
    <lineage>
        <taxon>Bacteria</taxon>
        <taxon>Pseudomonadati</taxon>
        <taxon>Pseudomonadota</taxon>
        <taxon>Gammaproteobacteria</taxon>
        <taxon>Nevskiales</taxon>
        <taxon>Nevskiaceae</taxon>
        <taxon>Sinimarinibacterium</taxon>
    </lineage>
</organism>
<dbReference type="Proteomes" id="UP000248330">
    <property type="component" value="Unassembled WGS sequence"/>
</dbReference>
<keyword evidence="6" id="KW-1185">Reference proteome</keyword>
<keyword evidence="2" id="KW-0378">Hydrolase</keyword>
<evidence type="ECO:0000256" key="2">
    <source>
        <dbReference type="ARBA" id="ARBA00022801"/>
    </source>
</evidence>
<protein>
    <submittedName>
        <fullName evidence="5">Penicillin amidase</fullName>
    </submittedName>
</protein>
<dbReference type="InterPro" id="IPR043147">
    <property type="entry name" value="Penicillin_amidase_A-knob"/>
</dbReference>
<dbReference type="RefSeq" id="WP_380732866.1">
    <property type="nucleotide sequence ID" value="NZ_JBHSCS010000017.1"/>
</dbReference>
<dbReference type="Gene3D" id="3.60.20.10">
    <property type="entry name" value="Glutamine Phosphoribosylpyrophosphate, subunit 1, domain 1"/>
    <property type="match status" value="1"/>
</dbReference>
<dbReference type="PANTHER" id="PTHR34218:SF4">
    <property type="entry name" value="ACYL-HOMOSERINE LACTONE ACYLASE QUIP"/>
    <property type="match status" value="1"/>
</dbReference>
<proteinExistence type="inferred from homology"/>
<accession>A0A318E3N7</accession>
<gene>
    <name evidence="5" type="ORF">C8D93_11381</name>
</gene>
<comment type="similarity">
    <text evidence="1">Belongs to the peptidase S45 family.</text>
</comment>
<name>A0A318E3N7_9GAMM</name>
<comment type="subunit">
    <text evidence="4">Heterodimer of an alpha subunit and a beta subunit processed from the same precursor.</text>
</comment>
<dbReference type="PANTHER" id="PTHR34218">
    <property type="entry name" value="PEPTIDASE S45 PENICILLIN AMIDASE"/>
    <property type="match status" value="1"/>
</dbReference>
<evidence type="ECO:0000256" key="3">
    <source>
        <dbReference type="ARBA" id="ARBA00023145"/>
    </source>
</evidence>
<dbReference type="SUPFAM" id="SSF56235">
    <property type="entry name" value="N-terminal nucleophile aminohydrolases (Ntn hydrolases)"/>
    <property type="match status" value="1"/>
</dbReference>
<dbReference type="Gene3D" id="2.30.120.10">
    <property type="match status" value="1"/>
</dbReference>
<dbReference type="InterPro" id="IPR023343">
    <property type="entry name" value="Penicillin_amidase_dom1"/>
</dbReference>
<evidence type="ECO:0000313" key="5">
    <source>
        <dbReference type="EMBL" id="PXV64287.1"/>
    </source>
</evidence>
<dbReference type="GO" id="GO:0017000">
    <property type="term" value="P:antibiotic biosynthetic process"/>
    <property type="evidence" value="ECO:0007669"/>
    <property type="project" value="InterPro"/>
</dbReference>
<comment type="caution">
    <text evidence="5">The sequence shown here is derived from an EMBL/GenBank/DDBJ whole genome shotgun (WGS) entry which is preliminary data.</text>
</comment>
<sequence length="1065" mass="115110">MRQLKLCGNSSSGVVRLLKRGAVIALMAGVSGCGSSSSVELGSGGQGGVDGQDEFGDVPLDFVPPSIPGPLVSDPFKDVGTVRTVLPPGQSGQGGIAGLVGDLPLLGPVLQTLLDDIVGATGLTPALSKSDNFDNQLGMYFGPTQAQPGLTRADVDRFFKDASLLPPEGPNWASEERVESGDLGATVKREAEFGVPHVYGDDRRGAFFGAGYAVAGDRLFLMDVLRRAGRGELSQFLGRAEFSFDRAINAFAPYREAERTAQFEQLRDRYGALGVQMRIDGEAFIRGVNEWIRQARMGLLDVPLEYLLLGVPLEEFVEEDVVAVATVIQAELGAGGGAEQRNVELIQALHAQTGDVETACALYHDLRMSDDPEINVTTERRFPTQEPGRLDPTVCPLRADFAQRYPGNVIFDADSFEPYAPFQAGPCGRPGQPLCPGGLLGQVPGLPAFGLVEELVDAIDQILGLGGVLGLSLDFLTDILTGREQANARRAADAVAQAQARFAAKLAEDTPEGQALREQAEAVLANALGAARSIGDVFPKSASNALLIDRSRTESGNPIAVFGPQVSYFTPQLIAEVAMYDGDQIAVRGGTIPGLPYVVVPGRGIDFAWSATSSGVDIADVRVLELCEDPRVVTPGSYRVNGVCQNFDVIEDQWTARWNLGSTFDADQIGQNFIAERRVIRSMRYGPVIGFATVGGQPVALTQERSTYFQELDAAPPFALAASNAIHDVDSFQESFSLMASAFNWFYIDAEDIAFITPSLLPARATTVYPDFPSWGNGQHDWRGVLPFERLARDRNPQTGFFANWNNQATRDWWPADSGMAGAFDRNNLLEVRAEPLVARGNVRLEEVVEAVNDAAYVDLRGQELIPRALDVIEQFLPLDDPLWPAVNLMRDWTEKPLSDRAQRRDRSGDGVYDDTQAVALMDAWWNPLLDAALPQLLPLENVNGRRLIPVGRHDSPGGEGSAYNDGWYSYLGRVLDMALGRAPVSYRQIRCAGSNQLEDCANALIASLNGAVDSLGGIGSLDSWGADQSVEEVVFQAIGVVGVPNQHWVNKPTIQWAVEFSDRR</sequence>
<dbReference type="Gene3D" id="1.10.439.10">
    <property type="entry name" value="Penicillin Amidohydrolase, domain 1"/>
    <property type="match status" value="1"/>
</dbReference>
<dbReference type="Gene3D" id="1.10.1400.10">
    <property type="match status" value="1"/>
</dbReference>
<dbReference type="Pfam" id="PF01804">
    <property type="entry name" value="Penicil_amidase"/>
    <property type="match status" value="1"/>
</dbReference>
<dbReference type="EMBL" id="QICN01000013">
    <property type="protein sequence ID" value="PXV64287.1"/>
    <property type="molecule type" value="Genomic_DNA"/>
</dbReference>
<dbReference type="InterPro" id="IPR002692">
    <property type="entry name" value="S45"/>
</dbReference>